<evidence type="ECO:0000256" key="2">
    <source>
        <dbReference type="SAM" id="Coils"/>
    </source>
</evidence>
<name>A0A0C7NJ30_DEFTU</name>
<keyword evidence="1 5" id="KW-0413">Isomerase</keyword>
<dbReference type="STRING" id="1006576.DTL3_0626"/>
<sequence length="638" mass="73659">MNNWFKKHEKLITILVIAGFLAGIVWWSIATYLSSKRTSSVVQDSTLNKENSVLVITKDGVELEYPYWIMKDEVNALSQQQAQMYQLYYGQQLDPVFDYLVLKNQIVDMLYDQRLIQYYAEQNNLLPDSKTLNESINNLKANENNWNMIVSYYGSEDAVKSLLASGILESNVRNAVAAVSRDEAMSYIEQNFEDIKNNYEQIKVQHILVSDEATANQVKDDIISGNLSFEEAAALYSLDTSNATNSGDLGWVKHGELEENFEIAAFNAPKGEIVGPVQTTYGFHLIKVTDKKIFENPQDVFLYEDVYTEIENTLQEQKFQEWLVNYKKEENFGRIYYDTKLLYMHEIFSNTLDEKAKENLAKELEDLIFEGEDISLEVDSDYLAIYTMLTTDLLNSYSTQLTNLNNYIYLSENVDPNISILGLDEINKKIEELNQLSDENDEIANEKAKYEAARDFLNTKESVENMGITTLEEAEALKIELENKFEKTKTNLTKVLSDLFAQYPSSSSVVQLYYQFNPQDLKVKVKYSELQMNQLKQYINYLGPQYLFMFFQQPINEILVNIQTVIESEEAEISIKLEALELGLDLAEMLSLNDLKLYYLEKIKEIDPEYYSDIDKLIEETRKAIEDSTKTATEVEVQ</sequence>
<evidence type="ECO:0000256" key="1">
    <source>
        <dbReference type="PROSITE-ProRule" id="PRU00278"/>
    </source>
</evidence>
<keyword evidence="3" id="KW-1133">Transmembrane helix</keyword>
<dbReference type="Gene3D" id="3.10.50.40">
    <property type="match status" value="1"/>
</dbReference>
<dbReference type="PANTHER" id="PTHR47245">
    <property type="entry name" value="PEPTIDYLPROLYL ISOMERASE"/>
    <property type="match status" value="1"/>
</dbReference>
<accession>A0A0C7NJ30</accession>
<dbReference type="Pfam" id="PF00639">
    <property type="entry name" value="Rotamase"/>
    <property type="match status" value="1"/>
</dbReference>
<evidence type="ECO:0000313" key="5">
    <source>
        <dbReference type="EMBL" id="CEP77941.1"/>
    </source>
</evidence>
<dbReference type="InterPro" id="IPR050245">
    <property type="entry name" value="PrsA_foldase"/>
</dbReference>
<proteinExistence type="predicted"/>
<dbReference type="AlphaFoldDB" id="A0A0C7NJ30"/>
<dbReference type="PROSITE" id="PS50198">
    <property type="entry name" value="PPIC_PPIASE_2"/>
    <property type="match status" value="1"/>
</dbReference>
<dbReference type="SUPFAM" id="SSF54534">
    <property type="entry name" value="FKBP-like"/>
    <property type="match status" value="1"/>
</dbReference>
<dbReference type="EC" id="5.2.1.8" evidence="5"/>
<dbReference type="HOGENOM" id="CLU_030639_0_0_0"/>
<dbReference type="InterPro" id="IPR046357">
    <property type="entry name" value="PPIase_dom_sf"/>
</dbReference>
<keyword evidence="2" id="KW-0175">Coiled coil</keyword>
<dbReference type="Proteomes" id="UP000032809">
    <property type="component" value="Chromosome I"/>
</dbReference>
<dbReference type="SUPFAM" id="SSF109998">
    <property type="entry name" value="Triger factor/SurA peptide-binding domain-like"/>
    <property type="match status" value="1"/>
</dbReference>
<keyword evidence="1" id="KW-0697">Rotamase</keyword>
<dbReference type="InterPro" id="IPR000297">
    <property type="entry name" value="PPIase_PpiC"/>
</dbReference>
<organism evidence="5 6">
    <name type="scientific">Defluviitoga tunisiensis</name>
    <dbReference type="NCBI Taxonomy" id="1006576"/>
    <lineage>
        <taxon>Bacteria</taxon>
        <taxon>Thermotogati</taxon>
        <taxon>Thermotogota</taxon>
        <taxon>Thermotogae</taxon>
        <taxon>Petrotogales</taxon>
        <taxon>Petrotogaceae</taxon>
        <taxon>Defluviitoga</taxon>
    </lineage>
</organism>
<keyword evidence="3" id="KW-0472">Membrane</keyword>
<dbReference type="GO" id="GO:0003755">
    <property type="term" value="F:peptidyl-prolyl cis-trans isomerase activity"/>
    <property type="evidence" value="ECO:0007669"/>
    <property type="project" value="UniProtKB-KW"/>
</dbReference>
<feature type="transmembrane region" description="Helical" evidence="3">
    <location>
        <begin position="12"/>
        <end position="33"/>
    </location>
</feature>
<dbReference type="RefSeq" id="WP_045087483.1">
    <property type="nucleotide sequence ID" value="NZ_LN824141.1"/>
</dbReference>
<reference evidence="6" key="1">
    <citation type="submission" date="2014-11" db="EMBL/GenBank/DDBJ databases">
        <authorList>
            <person name="Wibberg D."/>
        </authorList>
    </citation>
    <scope>NUCLEOTIDE SEQUENCE [LARGE SCALE GENOMIC DNA]</scope>
    <source>
        <strain evidence="6">L3</strain>
    </source>
</reference>
<feature type="coiled-coil region" evidence="2">
    <location>
        <begin position="423"/>
        <end position="491"/>
    </location>
</feature>
<dbReference type="InterPro" id="IPR027304">
    <property type="entry name" value="Trigger_fact/SurA_dom_sf"/>
</dbReference>
<evidence type="ECO:0000259" key="4">
    <source>
        <dbReference type="PROSITE" id="PS50198"/>
    </source>
</evidence>
<keyword evidence="6" id="KW-1185">Reference proteome</keyword>
<dbReference type="EMBL" id="LN824141">
    <property type="protein sequence ID" value="CEP77941.1"/>
    <property type="molecule type" value="Genomic_DNA"/>
</dbReference>
<protein>
    <submittedName>
        <fullName evidence="5">Peptidylprolyl isomerase</fullName>
        <ecNumber evidence="5">5.2.1.8</ecNumber>
    </submittedName>
</protein>
<evidence type="ECO:0000313" key="6">
    <source>
        <dbReference type="Proteomes" id="UP000032809"/>
    </source>
</evidence>
<evidence type="ECO:0000256" key="3">
    <source>
        <dbReference type="SAM" id="Phobius"/>
    </source>
</evidence>
<keyword evidence="3" id="KW-0812">Transmembrane</keyword>
<dbReference type="PANTHER" id="PTHR47245:SF2">
    <property type="entry name" value="PEPTIDYL-PROLYL CIS-TRANS ISOMERASE HP_0175-RELATED"/>
    <property type="match status" value="1"/>
</dbReference>
<gene>
    <name evidence="5" type="primary">prsA</name>
    <name evidence="5" type="ORF">DTL3_0626</name>
</gene>
<feature type="domain" description="PpiC" evidence="4">
    <location>
        <begin position="199"/>
        <end position="290"/>
    </location>
</feature>
<dbReference type="KEGG" id="dtn:DTL3_0626"/>
<dbReference type="OrthoDB" id="14196at2"/>